<dbReference type="SUPFAM" id="SSF51735">
    <property type="entry name" value="NAD(P)-binding Rossmann-fold domains"/>
    <property type="match status" value="1"/>
</dbReference>
<accession>A0ABR4HD70</accession>
<protein>
    <recommendedName>
        <fullName evidence="5">Short chain oxidoreductase</fullName>
    </recommendedName>
</protein>
<dbReference type="Gene3D" id="3.40.50.720">
    <property type="entry name" value="NAD(P)-binding Rossmann-like Domain"/>
    <property type="match status" value="1"/>
</dbReference>
<comment type="caution">
    <text evidence="3">The sequence shown here is derived from an EMBL/GenBank/DDBJ whole genome shotgun (WGS) entry which is preliminary data.</text>
</comment>
<dbReference type="InterPro" id="IPR002347">
    <property type="entry name" value="SDR_fam"/>
</dbReference>
<dbReference type="Pfam" id="PF00106">
    <property type="entry name" value="adh_short"/>
    <property type="match status" value="1"/>
</dbReference>
<dbReference type="PANTHER" id="PTHR43544:SF36">
    <property type="entry name" value="CHAIN OXIDOREDUCTASE (CSGA), PUTATIVE (AFU_ORTHOLOGUE AFUA_4G00910)-RELATED"/>
    <property type="match status" value="1"/>
</dbReference>
<evidence type="ECO:0008006" key="5">
    <source>
        <dbReference type="Google" id="ProtNLM"/>
    </source>
</evidence>
<dbReference type="PRINTS" id="PR00081">
    <property type="entry name" value="GDHRDH"/>
</dbReference>
<evidence type="ECO:0000256" key="1">
    <source>
        <dbReference type="ARBA" id="ARBA00006484"/>
    </source>
</evidence>
<reference evidence="3 4" key="1">
    <citation type="submission" date="2024-07" db="EMBL/GenBank/DDBJ databases">
        <title>Section-level genome sequencing and comparative genomics of Aspergillus sections Usti and Cavernicolus.</title>
        <authorList>
            <consortium name="Lawrence Berkeley National Laboratory"/>
            <person name="Nybo J.L."/>
            <person name="Vesth T.C."/>
            <person name="Theobald S."/>
            <person name="Frisvad J.C."/>
            <person name="Larsen T.O."/>
            <person name="Kjaerboelling I."/>
            <person name="Rothschild-Mancinelli K."/>
            <person name="Lyhne E.K."/>
            <person name="Kogle M.E."/>
            <person name="Barry K."/>
            <person name="Clum A."/>
            <person name="Na H."/>
            <person name="Ledsgaard L."/>
            <person name="Lin J."/>
            <person name="Lipzen A."/>
            <person name="Kuo A."/>
            <person name="Riley R."/>
            <person name="Mondo S."/>
            <person name="Labutti K."/>
            <person name="Haridas S."/>
            <person name="Pangalinan J."/>
            <person name="Salamov A.A."/>
            <person name="Simmons B.A."/>
            <person name="Magnuson J.K."/>
            <person name="Chen J."/>
            <person name="Drula E."/>
            <person name="Henrissat B."/>
            <person name="Wiebenga A."/>
            <person name="Lubbers R.J."/>
            <person name="Gomes A.C."/>
            <person name="Makela M.R."/>
            <person name="Stajich J."/>
            <person name="Grigoriev I.V."/>
            <person name="Mortensen U.H."/>
            <person name="De Vries R.P."/>
            <person name="Baker S.E."/>
            <person name="Andersen M.R."/>
        </authorList>
    </citation>
    <scope>NUCLEOTIDE SEQUENCE [LARGE SCALE GENOMIC DNA]</scope>
    <source>
        <strain evidence="3 4">CBS 588.65</strain>
    </source>
</reference>
<dbReference type="InterPro" id="IPR036291">
    <property type="entry name" value="NAD(P)-bd_dom_sf"/>
</dbReference>
<comment type="similarity">
    <text evidence="1 2">Belongs to the short-chain dehydrogenases/reductases (SDR) family.</text>
</comment>
<dbReference type="PRINTS" id="PR00080">
    <property type="entry name" value="SDRFAMILY"/>
</dbReference>
<organism evidence="3 4">
    <name type="scientific">Aspergillus granulosus</name>
    <dbReference type="NCBI Taxonomy" id="176169"/>
    <lineage>
        <taxon>Eukaryota</taxon>
        <taxon>Fungi</taxon>
        <taxon>Dikarya</taxon>
        <taxon>Ascomycota</taxon>
        <taxon>Pezizomycotina</taxon>
        <taxon>Eurotiomycetes</taxon>
        <taxon>Eurotiomycetidae</taxon>
        <taxon>Eurotiales</taxon>
        <taxon>Aspergillaceae</taxon>
        <taxon>Aspergillus</taxon>
        <taxon>Aspergillus subgen. Nidulantes</taxon>
    </lineage>
</organism>
<gene>
    <name evidence="3" type="ORF">BJX63DRAFT_395965</name>
</gene>
<proteinExistence type="inferred from homology"/>
<dbReference type="EMBL" id="JBFXLT010000045">
    <property type="protein sequence ID" value="KAL2812728.1"/>
    <property type="molecule type" value="Genomic_DNA"/>
</dbReference>
<evidence type="ECO:0000256" key="2">
    <source>
        <dbReference type="RuleBase" id="RU000363"/>
    </source>
</evidence>
<keyword evidence="4" id="KW-1185">Reference proteome</keyword>
<evidence type="ECO:0000313" key="4">
    <source>
        <dbReference type="Proteomes" id="UP001610334"/>
    </source>
</evidence>
<evidence type="ECO:0000313" key="3">
    <source>
        <dbReference type="EMBL" id="KAL2812728.1"/>
    </source>
</evidence>
<dbReference type="PANTHER" id="PTHR43544">
    <property type="entry name" value="SHORT-CHAIN DEHYDROGENASE/REDUCTASE"/>
    <property type="match status" value="1"/>
</dbReference>
<dbReference type="Proteomes" id="UP001610334">
    <property type="component" value="Unassembled WGS sequence"/>
</dbReference>
<dbReference type="InterPro" id="IPR051468">
    <property type="entry name" value="Fungal_SecMetab_SDRs"/>
</dbReference>
<name>A0ABR4HD70_9EURO</name>
<dbReference type="CDD" id="cd05325">
    <property type="entry name" value="carb_red_sniffer_like_SDR_c"/>
    <property type="match status" value="1"/>
</dbReference>
<sequence>MSDAYNYLNTYTKNTSHHYAINTTAHQSDFKRTKNTMATYLITGASRGLGLSLATILTSKPDLKVGLVFITSRNTSTPKITELVEKTSGRVVPVQLDPSDPQSLKAAVEFVESQVQGSGLDVLVNNAGVQRFTNGKVGDMSSTDLTEVLYTNVTLAHLVTSAFLPLLRQGKRKIIANISSTVGSIALAPGFARYPAHSYKISKTATNMLTMQYALDYKDEGFSVFAISPGWLRTDLGGPNADLSVETGAKEVLRYLKEAGPDFNGRFLNILVPGWENAPGPNQYDGKDAPW</sequence>